<feature type="compositionally biased region" description="Low complexity" evidence="2">
    <location>
        <begin position="1593"/>
        <end position="1608"/>
    </location>
</feature>
<dbReference type="Gene3D" id="1.10.287.1490">
    <property type="match status" value="2"/>
</dbReference>
<reference evidence="3 4" key="1">
    <citation type="journal article" date="2015" name="Sci. Rep.">
        <title>Chromosome-level genome map provides insights into diverse defense mechanisms in the medicinal fungus Ganoderma sinense.</title>
        <authorList>
            <person name="Zhu Y."/>
            <person name="Xu J."/>
            <person name="Sun C."/>
            <person name="Zhou S."/>
            <person name="Xu H."/>
            <person name="Nelson D.R."/>
            <person name="Qian J."/>
            <person name="Song J."/>
            <person name="Luo H."/>
            <person name="Xiang L."/>
            <person name="Li Y."/>
            <person name="Xu Z."/>
            <person name="Ji A."/>
            <person name="Wang L."/>
            <person name="Lu S."/>
            <person name="Hayward A."/>
            <person name="Sun W."/>
            <person name="Li X."/>
            <person name="Schwartz D.C."/>
            <person name="Wang Y."/>
            <person name="Chen S."/>
        </authorList>
    </citation>
    <scope>NUCLEOTIDE SEQUENCE [LARGE SCALE GENOMIC DNA]</scope>
    <source>
        <strain evidence="3 4">ZZ0214-1</strain>
    </source>
</reference>
<evidence type="ECO:0000256" key="2">
    <source>
        <dbReference type="SAM" id="MobiDB-lite"/>
    </source>
</evidence>
<feature type="compositionally biased region" description="Pro residues" evidence="2">
    <location>
        <begin position="1422"/>
        <end position="1432"/>
    </location>
</feature>
<dbReference type="OrthoDB" id="10255344at2759"/>
<evidence type="ECO:0000313" key="4">
    <source>
        <dbReference type="Proteomes" id="UP000230002"/>
    </source>
</evidence>
<keyword evidence="4" id="KW-1185">Reference proteome</keyword>
<accession>A0A2G8SC88</accession>
<evidence type="ECO:0000313" key="3">
    <source>
        <dbReference type="EMBL" id="PIL31385.1"/>
    </source>
</evidence>
<feature type="region of interest" description="Disordered" evidence="2">
    <location>
        <begin position="151"/>
        <end position="180"/>
    </location>
</feature>
<feature type="compositionally biased region" description="Polar residues" evidence="2">
    <location>
        <begin position="800"/>
        <end position="813"/>
    </location>
</feature>
<feature type="region of interest" description="Disordered" evidence="2">
    <location>
        <begin position="794"/>
        <end position="826"/>
    </location>
</feature>
<feature type="region of interest" description="Disordered" evidence="2">
    <location>
        <begin position="1392"/>
        <end position="1629"/>
    </location>
</feature>
<sequence>MSTWGVGDDHDSEEVRLLKEQIRAKDAQNATLHGEVLKREAELKEVKDSMTEVLIKLRNDADRVVQLEADIKRRNEDLSNERITRANAEAALTTAERKLKESKHSALELQSTLDTVSRQANSTSLGRSKLEQDNVALQTRVRALERELQNKAQAEKTALSRSHGPSGSRSRIQPPTDDSFRIPVLEKEVAELRATSTQQVSELERTTAQLTRARDQLVQVQNEKIATERQFERQLDAARAALEEREEDLRLLQDARGGEDAAAREAGLLERLEMEEQRVAALEDQLARSAGSRKQDTAMLRDELDRTTQMLDDANDKLAAAESKLTQLTRDRESAYRDRDRLQRERDELSENMREAGARISYLELQLSTASQGTGPEEPSTEEHVTTIERLLHSITRIRSERDGLRRDLEFLNVENKFAVQSLEAKLAAASAPVTPSVNSTQFSQISTLEGYIHILEGQAERTSRTTLALAIVAQRTAEHEEAKAARIQSLLDQLSSARESLQQSERRLQERQGAIESLETQLSSSTSSIGEAESRVAAFRTTIQRLEDELARERHSHVETGAALSDAEAQLNQLSQTLTDAEAARDALALEKTHLEADLDAAREELADVEARHASQLASLAVAGESGRGAQAALRAQVGELQDRVQRRTQQIGEHQHDIKRLETNMKLQEERIAEMTAELDVAQSERVAMLEDCRTTREQRDDAMMRCDELEEAMEALEEAREVEVEAVVKVAFAAEAGRRQAVVLARNSAQATSGDRVALEERIRVVEQEKLELSSRLESLAAERDQLVQRTERELTSTRAQLEEATSTTRATDEAKSLAESQITDLHDELEAKDREITSLRNQLAVAQANHEDRQSLEASLFAQEKAAFETRLQEARTSHSELETLHRETVEKLRGVEAELKRAEDELACQLANGAAHSEAEERLQEEIAQVKQEHAKEIQDLEEQIKALDAEIEAAAHLRREADASKQAVEEELAQTKEQLQSRLAEAGESLDAADRLEAELAQAKEGYEELIRNLNGQLETLKNELQEAVYQRQGLEAQHVQATEDLRAQETATSEAQEQVKSLEDRLVELKEVYEEDICNLQAQLEHACRALEDAKASASVSQRDAVDELTRTIEELQGRLTVLTREVDECRSELDEEKAAHARIRESTTAEMREIMAMRDEAEAALTEAEQELPSLRAQLEHAESSLREVEEEKLSLQYQATNLEAEVQRAKSLQRFLESQAAESEHRIASLDAELVELRAKCTSLDKLAQTKEANLAMQSIQHEQTIASLKRELNALRTQPRFEDELAELKEKNAEYEELLRAKCLEIEENDDKFIDMLKEKKKLNTKIDSLNRKVQNLQTKLNAAAEAAAKASSPPPAPPPKHPAVFSPSPAFALAPAPIISGASSASTSRPTPSSRQRVVTAPASRFSPENVAPPPMPPYRPKTPESRSRMTSGSSSSSRPKTPESRPSHMPVFKARTPERHRVPTTIKAEAPSSSSLIGVKRRAPDDFDDCGTVPPQTFTADSAPSGPSADGSAHVQPTTPRLRKALQSMRSGFTPVRHTTSRAGSASPRRATTGGDVAAPLPHTISDVTNSPRAASHSETGKAAAKKGWLGKIKAAPSSQPRGYTSRPPVFGPPGMR</sequence>
<comment type="caution">
    <text evidence="3">The sequence shown here is derived from an EMBL/GenBank/DDBJ whole genome shotgun (WGS) entry which is preliminary data.</text>
</comment>
<feature type="compositionally biased region" description="Low complexity" evidence="2">
    <location>
        <begin position="1512"/>
        <end position="1525"/>
    </location>
</feature>
<feature type="compositionally biased region" description="Low complexity" evidence="2">
    <location>
        <begin position="1392"/>
        <end position="1406"/>
    </location>
</feature>
<dbReference type="Proteomes" id="UP000230002">
    <property type="component" value="Unassembled WGS sequence"/>
</dbReference>
<feature type="compositionally biased region" description="Pro residues" evidence="2">
    <location>
        <begin position="1363"/>
        <end position="1372"/>
    </location>
</feature>
<name>A0A2G8SC88_9APHY</name>
<feature type="region of interest" description="Disordered" evidence="2">
    <location>
        <begin position="322"/>
        <end position="349"/>
    </location>
</feature>
<keyword evidence="1" id="KW-0175">Coiled coil</keyword>
<dbReference type="STRING" id="1077348.A0A2G8SC88"/>
<dbReference type="SUPFAM" id="SSF57997">
    <property type="entry name" value="Tropomyosin"/>
    <property type="match status" value="1"/>
</dbReference>
<feature type="compositionally biased region" description="Basic and acidic residues" evidence="2">
    <location>
        <begin position="329"/>
        <end position="349"/>
    </location>
</feature>
<organism evidence="3 4">
    <name type="scientific">Ganoderma sinense ZZ0214-1</name>
    <dbReference type="NCBI Taxonomy" id="1077348"/>
    <lineage>
        <taxon>Eukaryota</taxon>
        <taxon>Fungi</taxon>
        <taxon>Dikarya</taxon>
        <taxon>Basidiomycota</taxon>
        <taxon>Agaricomycotina</taxon>
        <taxon>Agaricomycetes</taxon>
        <taxon>Polyporales</taxon>
        <taxon>Polyporaceae</taxon>
        <taxon>Ganoderma</taxon>
    </lineage>
</organism>
<feature type="region of interest" description="Disordered" evidence="2">
    <location>
        <begin position="1355"/>
        <end position="1379"/>
    </location>
</feature>
<feature type="coiled-coil region" evidence="1">
    <location>
        <begin position="653"/>
        <end position="729"/>
    </location>
</feature>
<feature type="coiled-coil region" evidence="1">
    <location>
        <begin position="890"/>
        <end position="1086"/>
    </location>
</feature>
<feature type="coiled-coil region" evidence="1">
    <location>
        <begin position="485"/>
        <end position="620"/>
    </location>
</feature>
<feature type="compositionally biased region" description="Low complexity" evidence="2">
    <location>
        <begin position="1440"/>
        <end position="1451"/>
    </location>
</feature>
<protein>
    <submittedName>
        <fullName evidence="3">Transporter</fullName>
    </submittedName>
</protein>
<evidence type="ECO:0000256" key="1">
    <source>
        <dbReference type="SAM" id="Coils"/>
    </source>
</evidence>
<gene>
    <name evidence="3" type="ORF">GSI_06085</name>
</gene>
<dbReference type="EMBL" id="AYKW01000012">
    <property type="protein sequence ID" value="PIL31385.1"/>
    <property type="molecule type" value="Genomic_DNA"/>
</dbReference>
<proteinExistence type="predicted"/>
<dbReference type="PANTHER" id="PTHR18937">
    <property type="entry name" value="STRUCTURAL MAINTENANCE OF CHROMOSOMES SMC FAMILY MEMBER"/>
    <property type="match status" value="1"/>
</dbReference>
<feature type="compositionally biased region" description="Low complexity" evidence="2">
    <location>
        <begin position="160"/>
        <end position="171"/>
    </location>
</feature>